<protein>
    <submittedName>
        <fullName evidence="8">GntR family transcriptional regulator / MocR family aminotransferase</fullName>
    </submittedName>
</protein>
<gene>
    <name evidence="8" type="ORF">SAMN05660657_01734</name>
</gene>
<sequence length="474" mass="49587">MAYTGDLFVPVDRTADAPLSVQIAASVRAAVLGGALGPGDTLPSTRTLAANLEVSRGVVVTAYEQLIGEGFATGRRGGGTVIAVRPDLTAARRPPGAHRPAPDPPAAPHAVDLTPGRPATRLLDDAEWRSAWRRAVAEDLPSGPPDPLGLPALRRAVAVYLRRARGMEAVADDVIVTAGASDALALVTTALGAPGRVPRIVVEDPSYPAARRVLATAGAQVVLLPVDADGPRVADLAALSPAPDAVLLTPSHQYPLGGRMPVQERVDLLRWAAAEHVVVLEDDYDSEFRHRQRPLPAMASLPSDANVVLIGSWSKTLTPWLRCGWMVTRGTVGERLRAIRTALDSPVSGVQQAALAHFLSGGGLARHTARAQRYYNHRRSMVVSALGGRPGMTLGALDGGLHVVVHLRPGADAAALVRAAADRGVVVADLADYHDGPTASPGVVLGYGAPTDLELRDALAILCGLLDSAWSENR</sequence>
<evidence type="ECO:0000256" key="2">
    <source>
        <dbReference type="ARBA" id="ARBA00022898"/>
    </source>
</evidence>
<dbReference type="SUPFAM" id="SSF53383">
    <property type="entry name" value="PLP-dependent transferases"/>
    <property type="match status" value="1"/>
</dbReference>
<keyword evidence="4" id="KW-0238">DNA-binding</keyword>
<dbReference type="InterPro" id="IPR036390">
    <property type="entry name" value="WH_DNA-bd_sf"/>
</dbReference>
<dbReference type="Gene3D" id="1.10.10.10">
    <property type="entry name" value="Winged helix-like DNA-binding domain superfamily/Winged helix DNA-binding domain"/>
    <property type="match status" value="1"/>
</dbReference>
<evidence type="ECO:0000259" key="7">
    <source>
        <dbReference type="PROSITE" id="PS50949"/>
    </source>
</evidence>
<keyword evidence="8" id="KW-0808">Transferase</keyword>
<evidence type="ECO:0000256" key="6">
    <source>
        <dbReference type="SAM" id="MobiDB-lite"/>
    </source>
</evidence>
<dbReference type="InterPro" id="IPR000524">
    <property type="entry name" value="Tscrpt_reg_HTH_GntR"/>
</dbReference>
<keyword evidence="8" id="KW-0032">Aminotransferase</keyword>
<dbReference type="STRING" id="1296565.SAMN05660657_01734"/>
<dbReference type="SMART" id="SM00345">
    <property type="entry name" value="HTH_GNTR"/>
    <property type="match status" value="1"/>
</dbReference>
<dbReference type="PANTHER" id="PTHR46577">
    <property type="entry name" value="HTH-TYPE TRANSCRIPTIONAL REGULATORY PROTEIN GABR"/>
    <property type="match status" value="1"/>
</dbReference>
<dbReference type="CDD" id="cd07377">
    <property type="entry name" value="WHTH_GntR"/>
    <property type="match status" value="1"/>
</dbReference>
<dbReference type="PANTHER" id="PTHR46577:SF1">
    <property type="entry name" value="HTH-TYPE TRANSCRIPTIONAL REGULATORY PROTEIN GABR"/>
    <property type="match status" value="1"/>
</dbReference>
<feature type="domain" description="HTH gntR-type" evidence="7">
    <location>
        <begin position="17"/>
        <end position="85"/>
    </location>
</feature>
<dbReference type="InterPro" id="IPR051446">
    <property type="entry name" value="HTH_trans_reg/aminotransferase"/>
</dbReference>
<keyword evidence="5" id="KW-0804">Transcription</keyword>
<comment type="similarity">
    <text evidence="1">In the C-terminal section; belongs to the class-I pyridoxal-phosphate-dependent aminotransferase family.</text>
</comment>
<evidence type="ECO:0000256" key="5">
    <source>
        <dbReference type="ARBA" id="ARBA00023163"/>
    </source>
</evidence>
<organism evidence="8 9">
    <name type="scientific">Geodermatophilus amargosae</name>
    <dbReference type="NCBI Taxonomy" id="1296565"/>
    <lineage>
        <taxon>Bacteria</taxon>
        <taxon>Bacillati</taxon>
        <taxon>Actinomycetota</taxon>
        <taxon>Actinomycetes</taxon>
        <taxon>Geodermatophilales</taxon>
        <taxon>Geodermatophilaceae</taxon>
        <taxon>Geodermatophilus</taxon>
    </lineage>
</organism>
<dbReference type="GO" id="GO:0008483">
    <property type="term" value="F:transaminase activity"/>
    <property type="evidence" value="ECO:0007669"/>
    <property type="project" value="UniProtKB-KW"/>
</dbReference>
<dbReference type="GO" id="GO:0003677">
    <property type="term" value="F:DNA binding"/>
    <property type="evidence" value="ECO:0007669"/>
    <property type="project" value="UniProtKB-KW"/>
</dbReference>
<dbReference type="Gene3D" id="3.40.640.10">
    <property type="entry name" value="Type I PLP-dependent aspartate aminotransferase-like (Major domain)"/>
    <property type="match status" value="1"/>
</dbReference>
<dbReference type="Pfam" id="PF00392">
    <property type="entry name" value="GntR"/>
    <property type="match status" value="1"/>
</dbReference>
<dbReference type="SUPFAM" id="SSF46785">
    <property type="entry name" value="Winged helix' DNA-binding domain"/>
    <property type="match status" value="1"/>
</dbReference>
<evidence type="ECO:0000256" key="1">
    <source>
        <dbReference type="ARBA" id="ARBA00005384"/>
    </source>
</evidence>
<keyword evidence="3" id="KW-0805">Transcription regulation</keyword>
<keyword evidence="9" id="KW-1185">Reference proteome</keyword>
<dbReference type="InterPro" id="IPR015421">
    <property type="entry name" value="PyrdxlP-dep_Trfase_major"/>
</dbReference>
<accession>A0A1I6Z648</accession>
<dbReference type="GO" id="GO:0030170">
    <property type="term" value="F:pyridoxal phosphate binding"/>
    <property type="evidence" value="ECO:0007669"/>
    <property type="project" value="InterPro"/>
</dbReference>
<dbReference type="GO" id="GO:0003700">
    <property type="term" value="F:DNA-binding transcription factor activity"/>
    <property type="evidence" value="ECO:0007669"/>
    <property type="project" value="InterPro"/>
</dbReference>
<dbReference type="EMBL" id="FPBA01000004">
    <property type="protein sequence ID" value="SFT58155.1"/>
    <property type="molecule type" value="Genomic_DNA"/>
</dbReference>
<keyword evidence="2" id="KW-0663">Pyridoxal phosphate</keyword>
<evidence type="ECO:0000256" key="3">
    <source>
        <dbReference type="ARBA" id="ARBA00023015"/>
    </source>
</evidence>
<dbReference type="AlphaFoldDB" id="A0A1I6Z648"/>
<evidence type="ECO:0000256" key="4">
    <source>
        <dbReference type="ARBA" id="ARBA00023125"/>
    </source>
</evidence>
<dbReference type="Pfam" id="PF00155">
    <property type="entry name" value="Aminotran_1_2"/>
    <property type="match status" value="1"/>
</dbReference>
<dbReference type="InterPro" id="IPR015424">
    <property type="entry name" value="PyrdxlP-dep_Trfase"/>
</dbReference>
<dbReference type="PROSITE" id="PS50949">
    <property type="entry name" value="HTH_GNTR"/>
    <property type="match status" value="1"/>
</dbReference>
<name>A0A1I6Z648_9ACTN</name>
<dbReference type="CDD" id="cd00609">
    <property type="entry name" value="AAT_like"/>
    <property type="match status" value="1"/>
</dbReference>
<dbReference type="InterPro" id="IPR004839">
    <property type="entry name" value="Aminotransferase_I/II_large"/>
</dbReference>
<dbReference type="InterPro" id="IPR036388">
    <property type="entry name" value="WH-like_DNA-bd_sf"/>
</dbReference>
<reference evidence="9" key="1">
    <citation type="submission" date="2016-10" db="EMBL/GenBank/DDBJ databases">
        <authorList>
            <person name="Varghese N."/>
            <person name="Submissions S."/>
        </authorList>
    </citation>
    <scope>NUCLEOTIDE SEQUENCE [LARGE SCALE GENOMIC DNA]</scope>
    <source>
        <strain evidence="9">DSM 46136</strain>
    </source>
</reference>
<dbReference type="Proteomes" id="UP000199546">
    <property type="component" value="Unassembled WGS sequence"/>
</dbReference>
<evidence type="ECO:0000313" key="9">
    <source>
        <dbReference type="Proteomes" id="UP000199546"/>
    </source>
</evidence>
<dbReference type="RefSeq" id="WP_093578984.1">
    <property type="nucleotide sequence ID" value="NZ_FPBA01000004.1"/>
</dbReference>
<dbReference type="OrthoDB" id="594134at2"/>
<feature type="region of interest" description="Disordered" evidence="6">
    <location>
        <begin position="88"/>
        <end position="117"/>
    </location>
</feature>
<evidence type="ECO:0000313" key="8">
    <source>
        <dbReference type="EMBL" id="SFT58155.1"/>
    </source>
</evidence>
<proteinExistence type="inferred from homology"/>